<protein>
    <submittedName>
        <fullName evidence="2">Uncharacterized protein</fullName>
    </submittedName>
</protein>
<evidence type="ECO:0000313" key="3">
    <source>
        <dbReference type="Proteomes" id="UP001221757"/>
    </source>
</evidence>
<evidence type="ECO:0000256" key="1">
    <source>
        <dbReference type="SAM" id="MobiDB-lite"/>
    </source>
</evidence>
<name>A0AAD7CLD6_MYCRO</name>
<dbReference type="AlphaFoldDB" id="A0AAD7CLD6"/>
<reference evidence="2" key="1">
    <citation type="submission" date="2023-03" db="EMBL/GenBank/DDBJ databases">
        <title>Massive genome expansion in bonnet fungi (Mycena s.s.) driven by repeated elements and novel gene families across ecological guilds.</title>
        <authorList>
            <consortium name="Lawrence Berkeley National Laboratory"/>
            <person name="Harder C.B."/>
            <person name="Miyauchi S."/>
            <person name="Viragh M."/>
            <person name="Kuo A."/>
            <person name="Thoen E."/>
            <person name="Andreopoulos B."/>
            <person name="Lu D."/>
            <person name="Skrede I."/>
            <person name="Drula E."/>
            <person name="Henrissat B."/>
            <person name="Morin E."/>
            <person name="Kohler A."/>
            <person name="Barry K."/>
            <person name="LaButti K."/>
            <person name="Morin E."/>
            <person name="Salamov A."/>
            <person name="Lipzen A."/>
            <person name="Mereny Z."/>
            <person name="Hegedus B."/>
            <person name="Baldrian P."/>
            <person name="Stursova M."/>
            <person name="Weitz H."/>
            <person name="Taylor A."/>
            <person name="Grigoriev I.V."/>
            <person name="Nagy L.G."/>
            <person name="Martin F."/>
            <person name="Kauserud H."/>
        </authorList>
    </citation>
    <scope>NUCLEOTIDE SEQUENCE</scope>
    <source>
        <strain evidence="2">CBHHK067</strain>
    </source>
</reference>
<feature type="region of interest" description="Disordered" evidence="1">
    <location>
        <begin position="1"/>
        <end position="46"/>
    </location>
</feature>
<organism evidence="2 3">
    <name type="scientific">Mycena rosella</name>
    <name type="common">Pink bonnet</name>
    <name type="synonym">Agaricus rosellus</name>
    <dbReference type="NCBI Taxonomy" id="1033263"/>
    <lineage>
        <taxon>Eukaryota</taxon>
        <taxon>Fungi</taxon>
        <taxon>Dikarya</taxon>
        <taxon>Basidiomycota</taxon>
        <taxon>Agaricomycotina</taxon>
        <taxon>Agaricomycetes</taxon>
        <taxon>Agaricomycetidae</taxon>
        <taxon>Agaricales</taxon>
        <taxon>Marasmiineae</taxon>
        <taxon>Mycenaceae</taxon>
        <taxon>Mycena</taxon>
    </lineage>
</organism>
<dbReference type="Proteomes" id="UP001221757">
    <property type="component" value="Unassembled WGS sequence"/>
</dbReference>
<sequence>MSPSWRARPSRTASRSVSPKKDPIPIPKGSHAKEIKPGPTPNPTSIFKGDFRSKILNSEAHNQSSGITTRTLFLYRPSFENHGRLSSHRALTRLEQTPGKDLLDSKLQARTHLWDAPRLRGVRNVRSTTTVLRRFRGRIISLATDEDADRENNLDERDVADRGKDVNDVVARFCLDWGFLLHIGCTEIWQSSVCMPPGELKPTIPVAVSLAHMNSSELKSGAVRESH</sequence>
<gene>
    <name evidence="2" type="ORF">B0H17DRAFT_1147628</name>
</gene>
<comment type="caution">
    <text evidence="2">The sequence shown here is derived from an EMBL/GenBank/DDBJ whole genome shotgun (WGS) entry which is preliminary data.</text>
</comment>
<evidence type="ECO:0000313" key="2">
    <source>
        <dbReference type="EMBL" id="KAJ7651786.1"/>
    </source>
</evidence>
<proteinExistence type="predicted"/>
<dbReference type="EMBL" id="JARKIE010000359">
    <property type="protein sequence ID" value="KAJ7651786.1"/>
    <property type="molecule type" value="Genomic_DNA"/>
</dbReference>
<accession>A0AAD7CLD6</accession>
<keyword evidence="3" id="KW-1185">Reference proteome</keyword>